<evidence type="ECO:0000259" key="3">
    <source>
        <dbReference type="Pfam" id="PF06030"/>
    </source>
</evidence>
<reference evidence="5 6" key="1">
    <citation type="journal article" date="2015" name="Microbiology (Mosc.)">
        <title>Genomics of the Weissella cibaria species with an examination of its metabolic traits.</title>
        <authorList>
            <person name="Lynch K.M."/>
            <person name="Lucid A."/>
            <person name="Arendt E.K."/>
            <person name="Sleator R.D."/>
            <person name="Lucey B."/>
            <person name="Coffey A."/>
        </authorList>
    </citation>
    <scope>NUCLEOTIDE SEQUENCE [LARGE SCALE GENOMIC DNA]</scope>
    <source>
        <strain evidence="5 6">AB3b</strain>
    </source>
</reference>
<comment type="caution">
    <text evidence="5">The sequence shown here is derived from an EMBL/GenBank/DDBJ whole genome shotgun (WGS) entry which is preliminary data.</text>
</comment>
<feature type="domain" description="WxL Interacting Protein host binding" evidence="4">
    <location>
        <begin position="162"/>
        <end position="312"/>
    </location>
</feature>
<feature type="domain" description="WxL Interacting Protein peptidoglycan binding" evidence="3">
    <location>
        <begin position="34"/>
        <end position="152"/>
    </location>
</feature>
<keyword evidence="1" id="KW-0812">Transmembrane</keyword>
<dbReference type="Proteomes" id="UP000032289">
    <property type="component" value="Unassembled WGS sequence"/>
</dbReference>
<dbReference type="RefSeq" id="WP_043940812.1">
    <property type="nucleotide sequence ID" value="NZ_JWHT01000013.1"/>
</dbReference>
<dbReference type="Pfam" id="PF06030">
    <property type="entry name" value="WxLIP_PGBD"/>
    <property type="match status" value="1"/>
</dbReference>
<name>A0A0D1LZE5_9LACO</name>
<organism evidence="5 6">
    <name type="scientific">Weissella cibaria</name>
    <dbReference type="NCBI Taxonomy" id="137591"/>
    <lineage>
        <taxon>Bacteria</taxon>
        <taxon>Bacillati</taxon>
        <taxon>Bacillota</taxon>
        <taxon>Bacilli</taxon>
        <taxon>Lactobacillales</taxon>
        <taxon>Lactobacillaceae</taxon>
        <taxon>Weissella</taxon>
    </lineage>
</organism>
<keyword evidence="2" id="KW-0732">Signal</keyword>
<dbReference type="Pfam" id="PF11797">
    <property type="entry name" value="WxLIP_HBD"/>
    <property type="match status" value="1"/>
</dbReference>
<sequence precursor="true">MIRQIKGLLTLAIALVSLVTMSQVTASADGTMNYAVTPQLPDNQVDKTNGFFNIKLAAGEKQTLHVSVTNSSSKAITLNVQAGTAGTSQGGVVDNTLTGNDAKRAPYRADLLLKPSQTTIKVPANQTLDLPVDFTMPKDKVSGLIAGGLKFSQVDDNHAQTQQTTLQSKVAYVLAFMARQTETLPDPHLRYGGSKATQVDGQNAVQLQLNNDTGTFVNRLEVDATVLDPQNKKVVRLRQSMMQMAPTSTLNLPVLLTGKSLKSGTYHVKTTTYYSQNDKGKYKDSKGVRFNYKQTFNSKFLLTVAQADKLNRTDVIQRSSHALPLWAWIIIGLLAIIVGLVLFIVLWFIKLRKPNLAIFVLPAKWWRKMTHQAEK</sequence>
<feature type="transmembrane region" description="Helical" evidence="1">
    <location>
        <begin position="325"/>
        <end position="349"/>
    </location>
</feature>
<feature type="chain" id="PRO_5038792203" evidence="2">
    <location>
        <begin position="27"/>
        <end position="375"/>
    </location>
</feature>
<dbReference type="InterPro" id="IPR021759">
    <property type="entry name" value="WxLIP_HBD"/>
</dbReference>
<protein>
    <submittedName>
        <fullName evidence="5">Uncharacterized protein</fullName>
    </submittedName>
</protein>
<feature type="signal peptide" evidence="2">
    <location>
        <begin position="1"/>
        <end position="26"/>
    </location>
</feature>
<gene>
    <name evidence="5" type="ORF">ab3b_00621</name>
</gene>
<dbReference type="PATRIC" id="fig|137591.24.peg.600"/>
<evidence type="ECO:0000256" key="1">
    <source>
        <dbReference type="SAM" id="Phobius"/>
    </source>
</evidence>
<dbReference type="InterPro" id="IPR010317">
    <property type="entry name" value="WxLIP_PGBD"/>
</dbReference>
<proteinExistence type="predicted"/>
<dbReference type="AlphaFoldDB" id="A0A0D1LZE5"/>
<keyword evidence="1" id="KW-1133">Transmembrane helix</keyword>
<evidence type="ECO:0000313" key="6">
    <source>
        <dbReference type="Proteomes" id="UP000032289"/>
    </source>
</evidence>
<accession>A0A0D1LZE5</accession>
<keyword evidence="1" id="KW-0472">Membrane</keyword>
<evidence type="ECO:0000256" key="2">
    <source>
        <dbReference type="SAM" id="SignalP"/>
    </source>
</evidence>
<dbReference type="EMBL" id="JWHT01000013">
    <property type="protein sequence ID" value="KIU25235.1"/>
    <property type="molecule type" value="Genomic_DNA"/>
</dbReference>
<evidence type="ECO:0000259" key="4">
    <source>
        <dbReference type="Pfam" id="PF11797"/>
    </source>
</evidence>
<evidence type="ECO:0000313" key="5">
    <source>
        <dbReference type="EMBL" id="KIU25235.1"/>
    </source>
</evidence>